<proteinExistence type="predicted"/>
<accession>A0A2M6W1L1</accession>
<organism evidence="1 2">
    <name type="scientific">Candidatus Magasanikbacteria bacterium CG10_big_fil_rev_8_21_14_0_10_43_6</name>
    <dbReference type="NCBI Taxonomy" id="1974650"/>
    <lineage>
        <taxon>Bacteria</taxon>
        <taxon>Candidatus Magasanikiibacteriota</taxon>
    </lineage>
</organism>
<protein>
    <submittedName>
        <fullName evidence="1">Uncharacterized protein</fullName>
    </submittedName>
</protein>
<gene>
    <name evidence="1" type="ORF">COU33_01805</name>
</gene>
<dbReference type="SUPFAM" id="SSF56784">
    <property type="entry name" value="HAD-like"/>
    <property type="match status" value="1"/>
</dbReference>
<reference evidence="2" key="1">
    <citation type="submission" date="2017-09" db="EMBL/GenBank/DDBJ databases">
        <title>Depth-based differentiation of microbial function through sediment-hosted aquifers and enrichment of novel symbionts in the deep terrestrial subsurface.</title>
        <authorList>
            <person name="Probst A.J."/>
            <person name="Ladd B."/>
            <person name="Jarett J.K."/>
            <person name="Geller-Mcgrath D.E."/>
            <person name="Sieber C.M.K."/>
            <person name="Emerson J.B."/>
            <person name="Anantharaman K."/>
            <person name="Thomas B.C."/>
            <person name="Malmstrom R."/>
            <person name="Stieglmeier M."/>
            <person name="Klingl A."/>
            <person name="Woyke T."/>
            <person name="Ryan C.M."/>
            <person name="Banfield J.F."/>
        </authorList>
    </citation>
    <scope>NUCLEOTIDE SEQUENCE [LARGE SCALE GENOMIC DNA]</scope>
</reference>
<dbReference type="PANTHER" id="PTHR43611:SF3">
    <property type="entry name" value="FLAVIN MONONUCLEOTIDE HYDROLASE 1, CHLOROPLATIC"/>
    <property type="match status" value="1"/>
</dbReference>
<dbReference type="Proteomes" id="UP000229362">
    <property type="component" value="Unassembled WGS sequence"/>
</dbReference>
<dbReference type="InterPro" id="IPR023214">
    <property type="entry name" value="HAD_sf"/>
</dbReference>
<sequence>MIQAIVLDFLDVILLPRSAVDAQQETMEDPTGLYRVNTILLARCKTVQEEQGIPVFLFTASAPQEYEWLGQEIAWVTGVYTSWKMGWHKGSRECYVALAGEVHTPASEMVFIDNTLYNIAAAQEAGWETIHFKNNKETFTQLEALL</sequence>
<dbReference type="AlphaFoldDB" id="A0A2M6W1L1"/>
<dbReference type="InterPro" id="IPR036412">
    <property type="entry name" value="HAD-like_sf"/>
</dbReference>
<dbReference type="PANTHER" id="PTHR43611">
    <property type="entry name" value="ALPHA-D-GLUCOSE 1-PHOSPHATE PHOSPHATASE"/>
    <property type="match status" value="1"/>
</dbReference>
<name>A0A2M6W1L1_9BACT</name>
<comment type="caution">
    <text evidence="1">The sequence shown here is derived from an EMBL/GenBank/DDBJ whole genome shotgun (WGS) entry which is preliminary data.</text>
</comment>
<dbReference type="Gene3D" id="3.40.50.1000">
    <property type="entry name" value="HAD superfamily/HAD-like"/>
    <property type="match status" value="1"/>
</dbReference>
<evidence type="ECO:0000313" key="2">
    <source>
        <dbReference type="Proteomes" id="UP000229362"/>
    </source>
</evidence>
<evidence type="ECO:0000313" key="1">
    <source>
        <dbReference type="EMBL" id="PIT86673.1"/>
    </source>
</evidence>
<dbReference type="EMBL" id="PFBZ01000078">
    <property type="protein sequence ID" value="PIT86673.1"/>
    <property type="molecule type" value="Genomic_DNA"/>
</dbReference>